<evidence type="ECO:0000256" key="1">
    <source>
        <dbReference type="ARBA" id="ARBA00008136"/>
    </source>
</evidence>
<keyword evidence="2" id="KW-0645">Protease</keyword>
<organism evidence="9 10">
    <name type="scientific">Cylindrobasidium torrendii FP15055 ss-10</name>
    <dbReference type="NCBI Taxonomy" id="1314674"/>
    <lineage>
        <taxon>Eukaryota</taxon>
        <taxon>Fungi</taxon>
        <taxon>Dikarya</taxon>
        <taxon>Basidiomycota</taxon>
        <taxon>Agaricomycotina</taxon>
        <taxon>Agaricomycetes</taxon>
        <taxon>Agaricomycetidae</taxon>
        <taxon>Agaricales</taxon>
        <taxon>Marasmiineae</taxon>
        <taxon>Physalacriaceae</taxon>
        <taxon>Cylindrobasidium</taxon>
    </lineage>
</organism>
<sequence length="346" mass="39082">MDQLAAQEWINQDQFHPRFNIAPRSNSVVLRQADPEPEVQGNDNSSSGSESDRFVLQTMKWGLVPNWSKFEDTKMNTTNARAENLVDGGGMWNSIKGKKRCAVVADGYYEWQTKGKEKLPFFTHYKGGRRLMLFAGLWDCVTLEVDPLWTFTIVTTAANKEFEWLHDRQPVILSNGEMLHLWLNTSSKKWDDSFNKLLDPYADKLSPLECYRVPKEVGKVGSESATFIEPIEKRKDGIQAMFAKQKANADIGESSPKKPGLKPESSTKQKSPSHKAPDRVQIATNKESKTPKTSILKRNIDKEPGEPRQKGVPTSKREVIEIEDSSDEAETPAKKVNQLAIPITVY</sequence>
<feature type="region of interest" description="Disordered" evidence="8">
    <location>
        <begin position="245"/>
        <end position="334"/>
    </location>
</feature>
<evidence type="ECO:0000313" key="10">
    <source>
        <dbReference type="Proteomes" id="UP000054007"/>
    </source>
</evidence>
<keyword evidence="3" id="KW-0227">DNA damage</keyword>
<dbReference type="PANTHER" id="PTHR13604">
    <property type="entry name" value="DC12-RELATED"/>
    <property type="match status" value="1"/>
</dbReference>
<dbReference type="PANTHER" id="PTHR13604:SF0">
    <property type="entry name" value="ABASIC SITE PROCESSING PROTEIN HMCES"/>
    <property type="match status" value="1"/>
</dbReference>
<keyword evidence="4" id="KW-0378">Hydrolase</keyword>
<keyword evidence="5" id="KW-0190">Covalent protein-DNA linkage</keyword>
<dbReference type="Pfam" id="PF02586">
    <property type="entry name" value="SRAP"/>
    <property type="match status" value="1"/>
</dbReference>
<evidence type="ECO:0000256" key="8">
    <source>
        <dbReference type="SAM" id="MobiDB-lite"/>
    </source>
</evidence>
<dbReference type="InterPro" id="IPR003738">
    <property type="entry name" value="SRAP"/>
</dbReference>
<evidence type="ECO:0000313" key="9">
    <source>
        <dbReference type="EMBL" id="KIY73080.1"/>
    </source>
</evidence>
<dbReference type="Proteomes" id="UP000054007">
    <property type="component" value="Unassembled WGS sequence"/>
</dbReference>
<dbReference type="GO" id="GO:0003697">
    <property type="term" value="F:single-stranded DNA binding"/>
    <property type="evidence" value="ECO:0007669"/>
    <property type="project" value="InterPro"/>
</dbReference>
<accession>A0A0D7BS44</accession>
<gene>
    <name evidence="9" type="ORF">CYLTODRAFT_342830</name>
</gene>
<dbReference type="OrthoDB" id="2111841at2759"/>
<dbReference type="SUPFAM" id="SSF143081">
    <property type="entry name" value="BB1717-like"/>
    <property type="match status" value="1"/>
</dbReference>
<evidence type="ECO:0000256" key="3">
    <source>
        <dbReference type="ARBA" id="ARBA00022763"/>
    </source>
</evidence>
<comment type="similarity">
    <text evidence="1">Belongs to the SOS response-associated peptidase family.</text>
</comment>
<dbReference type="GO" id="GO:0016829">
    <property type="term" value="F:lyase activity"/>
    <property type="evidence" value="ECO:0007669"/>
    <property type="project" value="UniProtKB-KW"/>
</dbReference>
<reference evidence="9 10" key="1">
    <citation type="journal article" date="2015" name="Fungal Genet. Biol.">
        <title>Evolution of novel wood decay mechanisms in Agaricales revealed by the genome sequences of Fistulina hepatica and Cylindrobasidium torrendii.</title>
        <authorList>
            <person name="Floudas D."/>
            <person name="Held B.W."/>
            <person name="Riley R."/>
            <person name="Nagy L.G."/>
            <person name="Koehler G."/>
            <person name="Ransdell A.S."/>
            <person name="Younus H."/>
            <person name="Chow J."/>
            <person name="Chiniquy J."/>
            <person name="Lipzen A."/>
            <person name="Tritt A."/>
            <person name="Sun H."/>
            <person name="Haridas S."/>
            <person name="LaButti K."/>
            <person name="Ohm R.A."/>
            <person name="Kues U."/>
            <person name="Blanchette R.A."/>
            <person name="Grigoriev I.V."/>
            <person name="Minto R.E."/>
            <person name="Hibbett D.S."/>
        </authorList>
    </citation>
    <scope>NUCLEOTIDE SEQUENCE [LARGE SCALE GENOMIC DNA]</scope>
    <source>
        <strain evidence="9 10">FP15055 ss-10</strain>
    </source>
</reference>
<dbReference type="AlphaFoldDB" id="A0A0D7BS44"/>
<dbReference type="STRING" id="1314674.A0A0D7BS44"/>
<dbReference type="Gene3D" id="3.90.1680.10">
    <property type="entry name" value="SOS response associated peptidase-like"/>
    <property type="match status" value="1"/>
</dbReference>
<evidence type="ECO:0000256" key="5">
    <source>
        <dbReference type="ARBA" id="ARBA00023124"/>
    </source>
</evidence>
<keyword evidence="6" id="KW-0238">DNA-binding</keyword>
<evidence type="ECO:0000256" key="4">
    <source>
        <dbReference type="ARBA" id="ARBA00022801"/>
    </source>
</evidence>
<dbReference type="GO" id="GO:0008233">
    <property type="term" value="F:peptidase activity"/>
    <property type="evidence" value="ECO:0007669"/>
    <property type="project" value="UniProtKB-KW"/>
</dbReference>
<feature type="compositionally biased region" description="Acidic residues" evidence="8">
    <location>
        <begin position="321"/>
        <end position="330"/>
    </location>
</feature>
<keyword evidence="7" id="KW-0456">Lyase</keyword>
<dbReference type="GO" id="GO:0006508">
    <property type="term" value="P:proteolysis"/>
    <property type="evidence" value="ECO:0007669"/>
    <property type="project" value="UniProtKB-KW"/>
</dbReference>
<keyword evidence="10" id="KW-1185">Reference proteome</keyword>
<protein>
    <submittedName>
        <fullName evidence="9">DUF159-domain-containing protein</fullName>
    </submittedName>
</protein>
<evidence type="ECO:0000256" key="7">
    <source>
        <dbReference type="ARBA" id="ARBA00023239"/>
    </source>
</evidence>
<proteinExistence type="inferred from homology"/>
<evidence type="ECO:0000256" key="2">
    <source>
        <dbReference type="ARBA" id="ARBA00022670"/>
    </source>
</evidence>
<name>A0A0D7BS44_9AGAR</name>
<feature type="compositionally biased region" description="Basic and acidic residues" evidence="8">
    <location>
        <begin position="298"/>
        <end position="320"/>
    </location>
</feature>
<dbReference type="EMBL" id="KN880438">
    <property type="protein sequence ID" value="KIY73080.1"/>
    <property type="molecule type" value="Genomic_DNA"/>
</dbReference>
<evidence type="ECO:0000256" key="6">
    <source>
        <dbReference type="ARBA" id="ARBA00023125"/>
    </source>
</evidence>
<dbReference type="GO" id="GO:0106300">
    <property type="term" value="P:protein-DNA covalent cross-linking repair"/>
    <property type="evidence" value="ECO:0007669"/>
    <property type="project" value="InterPro"/>
</dbReference>
<dbReference type="InterPro" id="IPR036590">
    <property type="entry name" value="SRAP-like"/>
</dbReference>